<reference evidence="2 3" key="1">
    <citation type="submission" date="2021-01" db="EMBL/GenBank/DDBJ databases">
        <title>Brevundimonas vitis sp. nov., an bacterium isolated from grape (Vitis vinifera).</title>
        <authorList>
            <person name="Jiang L."/>
            <person name="Lee J."/>
        </authorList>
    </citation>
    <scope>NUCLEOTIDE SEQUENCE [LARGE SCALE GENOMIC DNA]</scope>
    <source>
        <strain evidence="2 3">GRTSA-9</strain>
    </source>
</reference>
<name>A0ABX7BJU5_9CAUL</name>
<feature type="transmembrane region" description="Helical" evidence="1">
    <location>
        <begin position="15"/>
        <end position="35"/>
    </location>
</feature>
<keyword evidence="1" id="KW-1133">Transmembrane helix</keyword>
<sequence length="344" mass="35836">MTDHAPPARHSRRGLYVPLVLALVALAGWTGWWFWLAREVETRLDVQVQALRDSGWTVTHGPVQTSGWPFRVRVQIADPDIVAPSGQGLSGAVLVAEASAYDPGKWVVIAPEGLSLVRGDKGRVDIRGDALRLSASGFAAPFPTLAVELVNPVFTAQAGSEAFPISRAGKIELYTRPNAAAVADLDVLFRMTDAEGRSGGPVEGLAQNGRLTAQVEGVVEDARALRGTDAAGLFAAWTRAGGRFSGVRGSLEAGESRALLSSDQLNAGPDGRLQGQIALKAERPMSAIAGLAQSGSGSVDRAGAAGAAAVSAASGDQDVDLTIVFRDGRTWLGPFALAPAPKLF</sequence>
<evidence type="ECO:0000313" key="3">
    <source>
        <dbReference type="Proteomes" id="UP000595448"/>
    </source>
</evidence>
<evidence type="ECO:0000313" key="2">
    <source>
        <dbReference type="EMBL" id="QQQ17522.1"/>
    </source>
</evidence>
<dbReference type="EMBL" id="CP067977">
    <property type="protein sequence ID" value="QQQ17522.1"/>
    <property type="molecule type" value="Genomic_DNA"/>
</dbReference>
<proteinExistence type="predicted"/>
<dbReference type="RefSeq" id="WP_201101896.1">
    <property type="nucleotide sequence ID" value="NZ_CP067977.1"/>
</dbReference>
<dbReference type="Proteomes" id="UP000595448">
    <property type="component" value="Chromosome"/>
</dbReference>
<protein>
    <submittedName>
        <fullName evidence="2">DUF2125 domain-containing protein</fullName>
    </submittedName>
</protein>
<dbReference type="InterPro" id="IPR018666">
    <property type="entry name" value="DUF2125"/>
</dbReference>
<organism evidence="2 3">
    <name type="scientific">Brevundimonas vitisensis</name>
    <dbReference type="NCBI Taxonomy" id="2800818"/>
    <lineage>
        <taxon>Bacteria</taxon>
        <taxon>Pseudomonadati</taxon>
        <taxon>Pseudomonadota</taxon>
        <taxon>Alphaproteobacteria</taxon>
        <taxon>Caulobacterales</taxon>
        <taxon>Caulobacteraceae</taxon>
        <taxon>Brevundimonas</taxon>
    </lineage>
</organism>
<gene>
    <name evidence="2" type="ORF">JIP62_09160</name>
</gene>
<dbReference type="Pfam" id="PF09898">
    <property type="entry name" value="DUF2125"/>
    <property type="match status" value="1"/>
</dbReference>
<accession>A0ABX7BJU5</accession>
<evidence type="ECO:0000256" key="1">
    <source>
        <dbReference type="SAM" id="Phobius"/>
    </source>
</evidence>
<keyword evidence="1" id="KW-0812">Transmembrane</keyword>
<keyword evidence="1" id="KW-0472">Membrane</keyword>
<keyword evidence="3" id="KW-1185">Reference proteome</keyword>